<dbReference type="InterPro" id="IPR051624">
    <property type="entry name" value="RMD1/Sad1-interacting"/>
</dbReference>
<dbReference type="EMBL" id="JPQZ01000036">
    <property type="protein sequence ID" value="KKO75007.1"/>
    <property type="molecule type" value="Genomic_DNA"/>
</dbReference>
<keyword evidence="5" id="KW-1185">Reference proteome</keyword>
<dbReference type="PANTHER" id="PTHR16255">
    <property type="entry name" value="REQUIRED FOR MEIOTIC NUCLEAR DIVISION PROTEIN 1 HOMOLOG"/>
    <property type="match status" value="1"/>
</dbReference>
<dbReference type="GO" id="GO:0005739">
    <property type="term" value="C:mitochondrion"/>
    <property type="evidence" value="ECO:0007669"/>
    <property type="project" value="UniProtKB-ARBA"/>
</dbReference>
<dbReference type="AlphaFoldDB" id="A0A0F9YR27"/>
<dbReference type="InterPro" id="IPR003734">
    <property type="entry name" value="DUF155"/>
</dbReference>
<protein>
    <submittedName>
        <fullName evidence="4">Sporulation protein rmd1</fullName>
    </submittedName>
</protein>
<dbReference type="VEuPathDB" id="MicrosporidiaDB:AAJ76_3600024363"/>
<gene>
    <name evidence="4" type="ORF">AAJ76_3600024363</name>
</gene>
<comment type="caution">
    <text evidence="4">The sequence shown here is derived from an EMBL/GenBank/DDBJ whole genome shotgun (WGS) entry which is preliminary data.</text>
</comment>
<evidence type="ECO:0000313" key="5">
    <source>
        <dbReference type="Proteomes" id="UP000034350"/>
    </source>
</evidence>
<organism evidence="4 5">
    <name type="scientific">Vairimorpha ceranae</name>
    <dbReference type="NCBI Taxonomy" id="40302"/>
    <lineage>
        <taxon>Eukaryota</taxon>
        <taxon>Fungi</taxon>
        <taxon>Fungi incertae sedis</taxon>
        <taxon>Microsporidia</taxon>
        <taxon>Nosematidae</taxon>
        <taxon>Vairimorpha</taxon>
    </lineage>
</organism>
<keyword evidence="2" id="KW-0812">Transmembrane</keyword>
<accession>A0A0F9YR27</accession>
<keyword evidence="2" id="KW-1133">Transmembrane helix</keyword>
<dbReference type="VEuPathDB" id="MicrosporidiaDB:G9O61_00g019910"/>
<evidence type="ECO:0000313" key="4">
    <source>
        <dbReference type="EMBL" id="KKO75007.1"/>
    </source>
</evidence>
<dbReference type="OrthoDB" id="18302at2759"/>
<dbReference type="RefSeq" id="XP_024330749.1">
    <property type="nucleotide sequence ID" value="XM_024475321.1"/>
</dbReference>
<sequence>MNEKDKTKQRIYLTDINNEQLYGTKKQSRIELRALKDAYALKIEPDYSPKENVLPEIDLYRVTSYCTAENFNLKGLSKFLKKSDFASKVSVYFGECLYASFKFDDKSHDCFFYDYGVLVCWGMDENEESKILNLIEKFEINKYVPSNVEIESFRYGITEDPFIINDVIYLNSENYFTKMVISIAIAQSVKLDFFENLVDYTIELVKDLPEEVEKEGKVSKTRKQLLKIIGKLNKLRFSLNLVSNILDEPEFVWDYPAFSSVYETCRKYLDIKSRVDLLNKRVDVIHGILEILSENITTNNSERLEITMIFMISANVIIGIIQIFTVLWIYNQFKNGK</sequence>
<dbReference type="PANTHER" id="PTHR16255:SF1">
    <property type="entry name" value="REQUIRED FOR MEIOTIC NUCLEAR DIVISION PROTEIN 1 HOMOLOG"/>
    <property type="match status" value="1"/>
</dbReference>
<dbReference type="Proteomes" id="UP000034350">
    <property type="component" value="Unassembled WGS sequence"/>
</dbReference>
<dbReference type="Pfam" id="PF02582">
    <property type="entry name" value="DUF155"/>
    <property type="match status" value="1"/>
</dbReference>
<name>A0A0F9YR27_9MICR</name>
<dbReference type="VEuPathDB" id="MicrosporidiaDB:NCER_100737"/>
<feature type="domain" description="DUF155" evidence="3">
    <location>
        <begin position="110"/>
        <end position="279"/>
    </location>
</feature>
<evidence type="ECO:0000256" key="1">
    <source>
        <dbReference type="ARBA" id="ARBA00008306"/>
    </source>
</evidence>
<comment type="similarity">
    <text evidence="1">Belongs to the RMD1/sif2 family.</text>
</comment>
<reference evidence="4 5" key="1">
    <citation type="journal article" date="2015" name="Environ. Microbiol.">
        <title>Genome analyses suggest the presence of polyploidy and recent human-driven expansions in eight global populations of the honeybee pathogen Nosema ceranae.</title>
        <authorList>
            <person name="Pelin A."/>
            <person name="Selman M."/>
            <person name="Aris-Brosou S."/>
            <person name="Farinelli L."/>
            <person name="Corradi N."/>
        </authorList>
    </citation>
    <scope>NUCLEOTIDE SEQUENCE [LARGE SCALE GENOMIC DNA]</scope>
    <source>
        <strain evidence="4 5">PA08 1199</strain>
    </source>
</reference>
<proteinExistence type="inferred from homology"/>
<keyword evidence="2" id="KW-0472">Membrane</keyword>
<evidence type="ECO:0000256" key="2">
    <source>
        <dbReference type="SAM" id="Phobius"/>
    </source>
</evidence>
<feature type="transmembrane region" description="Helical" evidence="2">
    <location>
        <begin position="308"/>
        <end position="330"/>
    </location>
</feature>
<dbReference type="GeneID" id="36320257"/>
<evidence type="ECO:0000259" key="3">
    <source>
        <dbReference type="Pfam" id="PF02582"/>
    </source>
</evidence>